<feature type="domain" description="SnoaL-like" evidence="1">
    <location>
        <begin position="11"/>
        <end position="131"/>
    </location>
</feature>
<comment type="caution">
    <text evidence="2">The sequence shown here is derived from an EMBL/GenBank/DDBJ whole genome shotgun (WGS) entry which is preliminary data.</text>
</comment>
<keyword evidence="3" id="KW-1185">Reference proteome</keyword>
<evidence type="ECO:0000313" key="3">
    <source>
        <dbReference type="Proteomes" id="UP001141422"/>
    </source>
</evidence>
<evidence type="ECO:0000313" key="2">
    <source>
        <dbReference type="EMBL" id="MCZ0860082.1"/>
    </source>
</evidence>
<accession>A0ABT4IFQ1</accession>
<dbReference type="SUPFAM" id="SSF54427">
    <property type="entry name" value="NTF2-like"/>
    <property type="match status" value="1"/>
</dbReference>
<dbReference type="Proteomes" id="UP001141422">
    <property type="component" value="Unassembled WGS sequence"/>
</dbReference>
<dbReference type="InterPro" id="IPR037401">
    <property type="entry name" value="SnoaL-like"/>
</dbReference>
<organism evidence="2 3">
    <name type="scientific">Methanocorpusculum petauri</name>
    <dbReference type="NCBI Taxonomy" id="3002863"/>
    <lineage>
        <taxon>Archaea</taxon>
        <taxon>Methanobacteriati</taxon>
        <taxon>Methanobacteriota</taxon>
        <taxon>Stenosarchaea group</taxon>
        <taxon>Methanomicrobia</taxon>
        <taxon>Methanomicrobiales</taxon>
        <taxon>Methanocorpusculaceae</taxon>
        <taxon>Methanocorpusculum</taxon>
    </lineage>
</organism>
<sequence>MPVSAQTKAQITDLLNRYQTAYNDHNAEALSELLAADVVMYGCRTEEFLSGRESFLHAMRKNFDRYKTGGIRFADAEIKSEGVIAWLSVSCMLLSTAGSGAVHETPCRFTAVLRGTGHAWEFAQIHMSLGYPYHA</sequence>
<proteinExistence type="predicted"/>
<reference evidence="2" key="1">
    <citation type="submission" date="2022-12" db="EMBL/GenBank/DDBJ databases">
        <title>Isolation and characterisation of novel Methanocorpusculum spp. from native Australian herbivores indicates the genus is ancestrally host-associated.</title>
        <authorList>
            <person name="Volmer J.G."/>
            <person name="Soo R.M."/>
            <person name="Evans P.N."/>
            <person name="Hoedt E.C."/>
            <person name="Astorga Alsina A.L."/>
            <person name="Woodcroft B.J."/>
            <person name="Tyson G.W."/>
            <person name="Hugenholtz P."/>
            <person name="Morrison M."/>
        </authorList>
    </citation>
    <scope>NUCLEOTIDE SEQUENCE</scope>
    <source>
        <strain evidence="2">MG</strain>
    </source>
</reference>
<dbReference type="EMBL" id="JAPTGB010000004">
    <property type="protein sequence ID" value="MCZ0860082.1"/>
    <property type="molecule type" value="Genomic_DNA"/>
</dbReference>
<name>A0ABT4IFQ1_9EURY</name>
<dbReference type="InterPro" id="IPR032710">
    <property type="entry name" value="NTF2-like_dom_sf"/>
</dbReference>
<gene>
    <name evidence="2" type="ORF">O0S10_02410</name>
</gene>
<protein>
    <submittedName>
        <fullName evidence="2">Nuclear transport factor 2 family protein</fullName>
    </submittedName>
</protein>
<dbReference type="Gene3D" id="3.10.450.50">
    <property type="match status" value="1"/>
</dbReference>
<evidence type="ECO:0000259" key="1">
    <source>
        <dbReference type="Pfam" id="PF13474"/>
    </source>
</evidence>
<dbReference type="Pfam" id="PF13474">
    <property type="entry name" value="SnoaL_3"/>
    <property type="match status" value="1"/>
</dbReference>
<dbReference type="RefSeq" id="WP_268924304.1">
    <property type="nucleotide sequence ID" value="NZ_JAPTGB010000004.1"/>
</dbReference>